<protein>
    <submittedName>
        <fullName evidence="1">GLPGLI family protein</fullName>
    </submittedName>
</protein>
<dbReference type="EMBL" id="JAOSLC020000003">
    <property type="protein sequence ID" value="MDD7915637.1"/>
    <property type="molecule type" value="Genomic_DNA"/>
</dbReference>
<comment type="caution">
    <text evidence="1">The sequence shown here is derived from an EMBL/GenBank/DDBJ whole genome shotgun (WGS) entry which is preliminary data.</text>
</comment>
<evidence type="ECO:0000313" key="2">
    <source>
        <dbReference type="Proteomes" id="UP001151478"/>
    </source>
</evidence>
<organism evidence="1 2">
    <name type="scientific">Polaribacter ponticola</name>
    <dbReference type="NCBI Taxonomy" id="2978475"/>
    <lineage>
        <taxon>Bacteria</taxon>
        <taxon>Pseudomonadati</taxon>
        <taxon>Bacteroidota</taxon>
        <taxon>Flavobacteriia</taxon>
        <taxon>Flavobacteriales</taxon>
        <taxon>Flavobacteriaceae</taxon>
    </lineage>
</organism>
<name>A0ABT5SBZ6_9FLAO</name>
<proteinExistence type="predicted"/>
<dbReference type="RefSeq" id="WP_265726889.1">
    <property type="nucleotide sequence ID" value="NZ_JAOSLC020000003.1"/>
</dbReference>
<dbReference type="Proteomes" id="UP001151478">
    <property type="component" value="Unassembled WGS sequence"/>
</dbReference>
<keyword evidence="2" id="KW-1185">Reference proteome</keyword>
<dbReference type="Pfam" id="PF09697">
    <property type="entry name" value="Porph_ging"/>
    <property type="match status" value="2"/>
</dbReference>
<accession>A0ABT5SBZ6</accession>
<dbReference type="InterPro" id="IPR005901">
    <property type="entry name" value="GLPGLI"/>
</dbReference>
<reference evidence="1" key="1">
    <citation type="submission" date="2023-02" db="EMBL/GenBank/DDBJ databases">
        <title>Polaribacter ponticola sp. nov., isolated from seawater.</title>
        <authorList>
            <person name="Baek J.H."/>
            <person name="Kim J.M."/>
            <person name="Choi D.G."/>
            <person name="Jeon C.O."/>
        </authorList>
    </citation>
    <scope>NUCLEOTIDE SEQUENCE</scope>
    <source>
        <strain evidence="1">MSW5</strain>
    </source>
</reference>
<evidence type="ECO:0000313" key="1">
    <source>
        <dbReference type="EMBL" id="MDD7915637.1"/>
    </source>
</evidence>
<dbReference type="NCBIfam" id="TIGR01200">
    <property type="entry name" value="GLPGLI"/>
    <property type="match status" value="1"/>
</dbReference>
<sequence>MKIKTIIFLLFTLFTSNFLCQTKNYEGEIIYEAESIIGNLENLKVKGFSKNQEIEFKALLKNQTKIKYKLLFNRNASIFKQIKKLNKNDNKFNLTQIIGGKGVFYVNKLTKLTINQKEFSDEIFLVDIPQLNWKLTQDSKKIGKYICYKATTTKEINTSRGKSLRKIIAWYTLQIPFNYGPKEYNGLPGLILELQQDKLLFRASKINLFSEKKLEINKPTKGKKVTLKEYDSIVKEVYYSRRRKKY</sequence>
<gene>
    <name evidence="1" type="ORF">N5A56_014935</name>
</gene>